<proteinExistence type="predicted"/>
<reference evidence="3" key="1">
    <citation type="submission" date="2016-11" db="UniProtKB">
        <authorList>
            <consortium name="WormBaseParasite"/>
        </authorList>
    </citation>
    <scope>IDENTIFICATION</scope>
</reference>
<protein>
    <submittedName>
        <fullName evidence="3">Uncharacterized protein</fullName>
    </submittedName>
</protein>
<name>A0A1I8AH48_9BILA</name>
<dbReference type="AlphaFoldDB" id="A0A1I8AH48"/>
<organism evidence="2 3">
    <name type="scientific">Steinernema glaseri</name>
    <dbReference type="NCBI Taxonomy" id="37863"/>
    <lineage>
        <taxon>Eukaryota</taxon>
        <taxon>Metazoa</taxon>
        <taxon>Ecdysozoa</taxon>
        <taxon>Nematoda</taxon>
        <taxon>Chromadorea</taxon>
        <taxon>Rhabditida</taxon>
        <taxon>Tylenchina</taxon>
        <taxon>Panagrolaimomorpha</taxon>
        <taxon>Strongyloidoidea</taxon>
        <taxon>Steinernematidae</taxon>
        <taxon>Steinernema</taxon>
    </lineage>
</organism>
<feature type="region of interest" description="Disordered" evidence="1">
    <location>
        <begin position="1"/>
        <end position="21"/>
    </location>
</feature>
<accession>A0A1I8AH48</accession>
<evidence type="ECO:0000313" key="2">
    <source>
        <dbReference type="Proteomes" id="UP000095287"/>
    </source>
</evidence>
<keyword evidence="2" id="KW-1185">Reference proteome</keyword>
<evidence type="ECO:0000313" key="3">
    <source>
        <dbReference type="WBParaSite" id="L893_g5554.t1"/>
    </source>
</evidence>
<sequence>MGRHRWEVSRESQADRGQGSTREDFASKEIFIAYLRKAVQVVIVVFPSPRISPPSSLRRCRHEALCPILGVLCGSGITEVVEEVKAGIQQAHLARLIDLRSITCDCLDLVAFTDIGGPPGYYKLQKSIYSILSNLPSSSLSRVASESVANP</sequence>
<evidence type="ECO:0000256" key="1">
    <source>
        <dbReference type="SAM" id="MobiDB-lite"/>
    </source>
</evidence>
<feature type="compositionally biased region" description="Basic and acidic residues" evidence="1">
    <location>
        <begin position="1"/>
        <end position="14"/>
    </location>
</feature>
<dbReference type="Proteomes" id="UP000095287">
    <property type="component" value="Unplaced"/>
</dbReference>
<dbReference type="WBParaSite" id="L893_g5554.t1">
    <property type="protein sequence ID" value="L893_g5554.t1"/>
    <property type="gene ID" value="L893_g5554"/>
</dbReference>